<organism evidence="1 2">
    <name type="scientific">Bacillus seohaeanensis</name>
    <dbReference type="NCBI Taxonomy" id="284580"/>
    <lineage>
        <taxon>Bacteria</taxon>
        <taxon>Bacillati</taxon>
        <taxon>Bacillota</taxon>
        <taxon>Bacilli</taxon>
        <taxon>Bacillales</taxon>
        <taxon>Bacillaceae</taxon>
        <taxon>Bacillus</taxon>
    </lineage>
</organism>
<protein>
    <submittedName>
        <fullName evidence="1">Uncharacterized protein</fullName>
    </submittedName>
</protein>
<sequence length="107" mass="12026">MFNLPTLITEDSLIKSMNIEALVLNPVAKGVGSLVVLSSDSATEKIVKIYAVEETGNENEYIVGFKLFESAFEDEKYAQEFIEYLPSMSAIELLFVTYDLSNEFTMH</sequence>
<name>A0ABW5RUC8_9BACI</name>
<dbReference type="RefSeq" id="WP_377936579.1">
    <property type="nucleotide sequence ID" value="NZ_JBHUMF010000031.1"/>
</dbReference>
<evidence type="ECO:0000313" key="1">
    <source>
        <dbReference type="EMBL" id="MFD2681951.1"/>
    </source>
</evidence>
<proteinExistence type="predicted"/>
<comment type="caution">
    <text evidence="1">The sequence shown here is derived from an EMBL/GenBank/DDBJ whole genome shotgun (WGS) entry which is preliminary data.</text>
</comment>
<gene>
    <name evidence="1" type="ORF">ACFSUL_14510</name>
</gene>
<reference evidence="2" key="1">
    <citation type="journal article" date="2019" name="Int. J. Syst. Evol. Microbiol.">
        <title>The Global Catalogue of Microorganisms (GCM) 10K type strain sequencing project: providing services to taxonomists for standard genome sequencing and annotation.</title>
        <authorList>
            <consortium name="The Broad Institute Genomics Platform"/>
            <consortium name="The Broad Institute Genome Sequencing Center for Infectious Disease"/>
            <person name="Wu L."/>
            <person name="Ma J."/>
        </authorList>
    </citation>
    <scope>NUCLEOTIDE SEQUENCE [LARGE SCALE GENOMIC DNA]</scope>
    <source>
        <strain evidence="2">KCTC 3913</strain>
    </source>
</reference>
<dbReference type="EMBL" id="JBHUMF010000031">
    <property type="protein sequence ID" value="MFD2681951.1"/>
    <property type="molecule type" value="Genomic_DNA"/>
</dbReference>
<evidence type="ECO:0000313" key="2">
    <source>
        <dbReference type="Proteomes" id="UP001597506"/>
    </source>
</evidence>
<accession>A0ABW5RUC8</accession>
<dbReference type="Proteomes" id="UP001597506">
    <property type="component" value="Unassembled WGS sequence"/>
</dbReference>
<keyword evidence="2" id="KW-1185">Reference proteome</keyword>